<dbReference type="SMART" id="SM00382">
    <property type="entry name" value="AAA"/>
    <property type="match status" value="1"/>
</dbReference>
<keyword evidence="4" id="KW-1185">Reference proteome</keyword>
<dbReference type="InterPro" id="IPR050921">
    <property type="entry name" value="T4SS_GSP_E_ATPase"/>
</dbReference>
<dbReference type="Gene3D" id="3.30.450.380">
    <property type="match status" value="1"/>
</dbReference>
<dbReference type="PANTHER" id="PTHR30486">
    <property type="entry name" value="TWITCHING MOTILITY PROTEIN PILT"/>
    <property type="match status" value="1"/>
</dbReference>
<evidence type="ECO:0000313" key="3">
    <source>
        <dbReference type="EMBL" id="RAG81247.1"/>
    </source>
</evidence>
<sequence length="495" mass="54614">MHALRSSFEAALQIPVPLSPAPPGPAALPGQQSAPGLAGVLPVGFDVLAELRNKVADLLSNRVRDEVMGERDRQQLGWSLVVEVVAAWATDYSARKRPLDAQQETLIKRAVFDDLFRAGRLQPLLDDPNAEDIRIDGSEPVEVVYQDRPTVRLAPIVASDAELVELVNQLARSQGQGERSLSPASPLLRMRLADGSRLTANYLVTPRPQVVIRKHRLRDTRLDQLVGWGSIDTVLAEFLKALVRARKNVFVVGGQGAGKTSLLRAMSREIAPGERIGTLESEYELWLHELPGPGPQVVPFEGREGNGEKDATGRNLGELTLADLFPHLQRMSLRRILVGEVRSVEVLPMLHGMIEGEGGSMCTVHARSARAAIERVATLALEARIGMSVELAYRLITEACQFIVFLRQVDETEIGGQRHRFVAEILEITGLGEGGRPSVQRIFAPKEEGGRREPRAVPQQMPSCIDDLVRVGFQREWLLHPFGTWNHELKTVTQL</sequence>
<dbReference type="CDD" id="cd01130">
    <property type="entry name" value="VirB11-like_ATPase"/>
    <property type="match status" value="1"/>
</dbReference>
<name>A0A2X0I9T0_9ACTN</name>
<evidence type="ECO:0000313" key="4">
    <source>
        <dbReference type="Proteomes" id="UP000248889"/>
    </source>
</evidence>
<comment type="similarity">
    <text evidence="1">Belongs to the GSP E family.</text>
</comment>
<proteinExistence type="inferred from homology"/>
<dbReference type="Proteomes" id="UP000248889">
    <property type="component" value="Unassembled WGS sequence"/>
</dbReference>
<comment type="caution">
    <text evidence="3">The sequence shown here is derived from an EMBL/GenBank/DDBJ whole genome shotgun (WGS) entry which is preliminary data.</text>
</comment>
<dbReference type="GO" id="GO:0016887">
    <property type="term" value="F:ATP hydrolysis activity"/>
    <property type="evidence" value="ECO:0007669"/>
    <property type="project" value="InterPro"/>
</dbReference>
<dbReference type="AlphaFoldDB" id="A0A2X0I9T0"/>
<dbReference type="InterPro" id="IPR027417">
    <property type="entry name" value="P-loop_NTPase"/>
</dbReference>
<accession>A0A2X0I9T0</accession>
<evidence type="ECO:0000256" key="1">
    <source>
        <dbReference type="ARBA" id="ARBA00006611"/>
    </source>
</evidence>
<dbReference type="OrthoDB" id="9810761at2"/>
<dbReference type="InterPro" id="IPR003593">
    <property type="entry name" value="AAA+_ATPase"/>
</dbReference>
<dbReference type="PANTHER" id="PTHR30486:SF6">
    <property type="entry name" value="TYPE IV PILUS RETRACTATION ATPASE PILT"/>
    <property type="match status" value="1"/>
</dbReference>
<dbReference type="Gene3D" id="3.40.50.300">
    <property type="entry name" value="P-loop containing nucleotide triphosphate hydrolases"/>
    <property type="match status" value="1"/>
</dbReference>
<evidence type="ECO:0000259" key="2">
    <source>
        <dbReference type="SMART" id="SM00382"/>
    </source>
</evidence>
<dbReference type="InterPro" id="IPR001482">
    <property type="entry name" value="T2SS/T4SS_dom"/>
</dbReference>
<feature type="domain" description="AAA+ ATPase" evidence="2">
    <location>
        <begin position="245"/>
        <end position="391"/>
    </location>
</feature>
<dbReference type="SUPFAM" id="SSF52540">
    <property type="entry name" value="P-loop containing nucleoside triphosphate hydrolases"/>
    <property type="match status" value="1"/>
</dbReference>
<dbReference type="Pfam" id="PF00437">
    <property type="entry name" value="T2SSE"/>
    <property type="match status" value="1"/>
</dbReference>
<protein>
    <submittedName>
        <fullName evidence="3">CpaF family protein</fullName>
    </submittedName>
</protein>
<organism evidence="3 4">
    <name type="scientific">Streptacidiphilus pinicola</name>
    <dbReference type="NCBI Taxonomy" id="2219663"/>
    <lineage>
        <taxon>Bacteria</taxon>
        <taxon>Bacillati</taxon>
        <taxon>Actinomycetota</taxon>
        <taxon>Actinomycetes</taxon>
        <taxon>Kitasatosporales</taxon>
        <taxon>Streptomycetaceae</taxon>
        <taxon>Streptacidiphilus</taxon>
    </lineage>
</organism>
<reference evidence="3 4" key="1">
    <citation type="submission" date="2018-06" db="EMBL/GenBank/DDBJ databases">
        <title>Streptacidiphilus pinicola sp. nov., isolated from pine grove soil.</title>
        <authorList>
            <person name="Roh S.G."/>
            <person name="Park S."/>
            <person name="Kim M.-K."/>
            <person name="Yun B.-R."/>
            <person name="Park J."/>
            <person name="Kim M.J."/>
            <person name="Kim Y.S."/>
            <person name="Kim S.B."/>
        </authorList>
    </citation>
    <scope>NUCLEOTIDE SEQUENCE [LARGE SCALE GENOMIC DNA]</scope>
    <source>
        <strain evidence="3 4">MMS16-CNU450</strain>
    </source>
</reference>
<gene>
    <name evidence="3" type="ORF">DN069_33980</name>
</gene>
<dbReference type="EMBL" id="QKYN01000171">
    <property type="protein sequence ID" value="RAG81247.1"/>
    <property type="molecule type" value="Genomic_DNA"/>
</dbReference>